<dbReference type="Pfam" id="PF14693">
    <property type="entry name" value="Ribosomal_TL5_C"/>
    <property type="match status" value="1"/>
</dbReference>
<dbReference type="NCBIfam" id="NF004612">
    <property type="entry name" value="PRK05943.1"/>
    <property type="match status" value="1"/>
</dbReference>
<dbReference type="Proteomes" id="UP000078419">
    <property type="component" value="Unassembled WGS sequence"/>
</dbReference>
<dbReference type="GO" id="GO:0008097">
    <property type="term" value="F:5S rRNA binding"/>
    <property type="evidence" value="ECO:0007669"/>
    <property type="project" value="InterPro"/>
</dbReference>
<feature type="domain" description="Large ribosomal subunit protein bL25 L25" evidence="6">
    <location>
        <begin position="11"/>
        <end position="96"/>
    </location>
</feature>
<evidence type="ECO:0000259" key="7">
    <source>
        <dbReference type="Pfam" id="PF14693"/>
    </source>
</evidence>
<protein>
    <recommendedName>
        <fullName evidence="5">Large ribosomal subunit protein bL25</fullName>
    </recommendedName>
    <alternativeName>
        <fullName evidence="5">General stress protein CTC</fullName>
    </alternativeName>
</protein>
<dbReference type="InterPro" id="IPR011035">
    <property type="entry name" value="Ribosomal_bL25/Gln-tRNA_synth"/>
</dbReference>
<evidence type="ECO:0000256" key="4">
    <source>
        <dbReference type="ARBA" id="ARBA00023274"/>
    </source>
</evidence>
<dbReference type="PANTHER" id="PTHR33284">
    <property type="entry name" value="RIBOSOMAL PROTEIN L25/GLN-TRNA SYNTHETASE, ANTI-CODON-BINDING DOMAIN-CONTAINING PROTEIN"/>
    <property type="match status" value="1"/>
</dbReference>
<evidence type="ECO:0000313" key="11">
    <source>
        <dbReference type="Proteomes" id="UP000078419"/>
    </source>
</evidence>
<comment type="function">
    <text evidence="5">This is one of the proteins that binds to the 5S RNA in the ribosome where it forms part of the central protuberance.</text>
</comment>
<dbReference type="InterPro" id="IPR001021">
    <property type="entry name" value="Ribosomal_bL25_long"/>
</dbReference>
<comment type="similarity">
    <text evidence="5">Belongs to the bacterial ribosomal protein bL25 family. CTC subfamily.</text>
</comment>
<dbReference type="Gene3D" id="2.40.240.10">
    <property type="entry name" value="Ribosomal Protein L25, Chain P"/>
    <property type="match status" value="1"/>
</dbReference>
<dbReference type="AlphaFoldDB" id="A0A098EGS8"/>
<accession>A0A098EGS8</accession>
<dbReference type="HAMAP" id="MF_01334">
    <property type="entry name" value="Ribosomal_bL25_CTC"/>
    <property type="match status" value="1"/>
</dbReference>
<organism evidence="8 10">
    <name type="scientific">Anaplasma phagocytophilum</name>
    <name type="common">Ehrlichia phagocytophila</name>
    <dbReference type="NCBI Taxonomy" id="948"/>
    <lineage>
        <taxon>Bacteria</taxon>
        <taxon>Pseudomonadati</taxon>
        <taxon>Pseudomonadota</taxon>
        <taxon>Alphaproteobacteria</taxon>
        <taxon>Rickettsiales</taxon>
        <taxon>Anaplasmataceae</taxon>
        <taxon>Anaplasma</taxon>
        <taxon>phagocytophilum group</taxon>
    </lineage>
</organism>
<dbReference type="CDD" id="cd00495">
    <property type="entry name" value="Ribosomal_L25_TL5_CTC"/>
    <property type="match status" value="1"/>
</dbReference>
<dbReference type="RefSeq" id="WP_021800022.1">
    <property type="nucleotide sequence ID" value="NZ_CCXQ01000023.1"/>
</dbReference>
<dbReference type="NCBIfam" id="NF004128">
    <property type="entry name" value="PRK05618.1-2"/>
    <property type="match status" value="1"/>
</dbReference>
<dbReference type="Pfam" id="PF01386">
    <property type="entry name" value="Ribosomal_L25p"/>
    <property type="match status" value="1"/>
</dbReference>
<keyword evidence="1 5" id="KW-0699">rRNA-binding</keyword>
<dbReference type="InterPro" id="IPR020930">
    <property type="entry name" value="Ribosomal_uL5_bac-type"/>
</dbReference>
<dbReference type="GO" id="GO:0022625">
    <property type="term" value="C:cytosolic large ribosomal subunit"/>
    <property type="evidence" value="ECO:0007669"/>
    <property type="project" value="TreeGrafter"/>
</dbReference>
<dbReference type="NCBIfam" id="TIGR00731">
    <property type="entry name" value="bL25_bact_ctc"/>
    <property type="match status" value="1"/>
</dbReference>
<dbReference type="InterPro" id="IPR020056">
    <property type="entry name" value="Rbsml_bL25/Gln-tRNA_synth_N"/>
</dbReference>
<dbReference type="GO" id="GO:0006412">
    <property type="term" value="P:translation"/>
    <property type="evidence" value="ECO:0007669"/>
    <property type="project" value="UniProtKB-UniRule"/>
</dbReference>
<dbReference type="SUPFAM" id="SSF50715">
    <property type="entry name" value="Ribosomal protein L25-like"/>
    <property type="match status" value="1"/>
</dbReference>
<keyword evidence="3 5" id="KW-0689">Ribosomal protein</keyword>
<comment type="subunit">
    <text evidence="5">Part of the 50S ribosomal subunit; part of the 5S rRNA/L5/L18/L25 subcomplex. Contacts the 5S rRNA. Binds to the 5S rRNA independently of L5 and L18.</text>
</comment>
<evidence type="ECO:0000259" key="6">
    <source>
        <dbReference type="Pfam" id="PF01386"/>
    </source>
</evidence>
<dbReference type="EMBL" id="FLLR01000023">
    <property type="protein sequence ID" value="SBO14341.1"/>
    <property type="molecule type" value="Genomic_DNA"/>
</dbReference>
<keyword evidence="2 5" id="KW-0694">RNA-binding</keyword>
<evidence type="ECO:0000256" key="1">
    <source>
        <dbReference type="ARBA" id="ARBA00022730"/>
    </source>
</evidence>
<evidence type="ECO:0000313" key="10">
    <source>
        <dbReference type="Proteomes" id="UP000055047"/>
    </source>
</evidence>
<reference evidence="8 10" key="1">
    <citation type="submission" date="2014-09" db="EMBL/GenBank/DDBJ databases">
        <authorList>
            <person name="Loux Valentin"/>
            <person name="Dugat Thibaut"/>
        </authorList>
    </citation>
    <scope>NUCLEOTIDE SEQUENCE [LARGE SCALE GENOMIC DNA]</scope>
    <source>
        <strain evidence="8 10">BOV-10_179</strain>
    </source>
</reference>
<sequence length="211" mass="23056">MDHEDMIKVDASVRERCGTGSARALRARGLIPAVIYGKNRDPINISLSQVDFLKKCRTFPIFSKLIELCIGEKKEYVITKDIQKHPVSGAIAHVDFQFVDQDAEMKMEVPLVFLNEQKCVGVKRGGVINILHRSLIIRCSPHHIPKSLEVDLIDVAIGHSLHVSDLKLPSTINVVMKEEDPVIATVVASGGGISEDAEEAAPASDTPEAGK</sequence>
<evidence type="ECO:0000313" key="9">
    <source>
        <dbReference type="EMBL" id="SBO14341.1"/>
    </source>
</evidence>
<keyword evidence="4 5" id="KW-0687">Ribonucleoprotein</keyword>
<evidence type="ECO:0000256" key="5">
    <source>
        <dbReference type="HAMAP-Rule" id="MF_01334"/>
    </source>
</evidence>
<evidence type="ECO:0000256" key="3">
    <source>
        <dbReference type="ARBA" id="ARBA00022980"/>
    </source>
</evidence>
<dbReference type="Proteomes" id="UP000055047">
    <property type="component" value="Unassembled WGS sequence"/>
</dbReference>
<dbReference type="InterPro" id="IPR029751">
    <property type="entry name" value="Ribosomal_L25_dom"/>
</dbReference>
<dbReference type="EMBL" id="CCXQ01000023">
    <property type="protein sequence ID" value="CEG20511.1"/>
    <property type="molecule type" value="Genomic_DNA"/>
</dbReference>
<reference evidence="11" key="2">
    <citation type="submission" date="2016-03" db="EMBL/GenBank/DDBJ databases">
        <authorList>
            <person name="Loux Valentin"/>
        </authorList>
    </citation>
    <scope>NUCLEOTIDE SEQUENCE [LARGE SCALE GENOMIC DNA]</scope>
    <source>
        <strain evidence="11">C1</strain>
    </source>
</reference>
<dbReference type="PANTHER" id="PTHR33284:SF1">
    <property type="entry name" value="RIBOSOMAL PROTEIN L25_GLN-TRNA SYNTHETASE, ANTI-CODON-BINDING DOMAIN-CONTAINING PROTEIN"/>
    <property type="match status" value="1"/>
</dbReference>
<reference evidence="9" key="3">
    <citation type="submission" date="2016-03" db="EMBL/GenBank/DDBJ databases">
        <authorList>
            <person name="Loux V."/>
        </authorList>
    </citation>
    <scope>NUCLEOTIDE SEQUENCE</scope>
    <source>
        <strain evidence="9">C1</strain>
    </source>
</reference>
<name>A0A098EGS8_ANAPH</name>
<dbReference type="InterPro" id="IPR020057">
    <property type="entry name" value="Ribosomal_bL25_b-dom"/>
</dbReference>
<dbReference type="Gene3D" id="2.170.120.20">
    <property type="entry name" value="Ribosomal protein L25, beta domain"/>
    <property type="match status" value="1"/>
</dbReference>
<feature type="domain" description="Large ribosomal subunit protein bL25 beta" evidence="7">
    <location>
        <begin position="104"/>
        <end position="188"/>
    </location>
</feature>
<gene>
    <name evidence="5 8" type="primary">rplY</name>
    <name evidence="5" type="synonym">ctc</name>
    <name evidence="9" type="synonym">rplY_1</name>
    <name evidence="9" type="ORF">ANAPC1_00691</name>
    <name evidence="8" type="ORF">ANAPHAGO_00716</name>
</gene>
<evidence type="ECO:0000313" key="8">
    <source>
        <dbReference type="EMBL" id="CEG20511.1"/>
    </source>
</evidence>
<dbReference type="InterPro" id="IPR037121">
    <property type="entry name" value="Ribosomal_bL25_C"/>
</dbReference>
<evidence type="ECO:0000256" key="2">
    <source>
        <dbReference type="ARBA" id="ARBA00022884"/>
    </source>
</evidence>
<dbReference type="GO" id="GO:0003735">
    <property type="term" value="F:structural constituent of ribosome"/>
    <property type="evidence" value="ECO:0007669"/>
    <property type="project" value="InterPro"/>
</dbReference>
<proteinExistence type="inferred from homology"/>